<name>A0A0F9VSH2_9ZZZZ</name>
<dbReference type="Gene3D" id="3.90.320.10">
    <property type="match status" value="1"/>
</dbReference>
<dbReference type="EMBL" id="LAZR01000442">
    <property type="protein sequence ID" value="KKN68713.1"/>
    <property type="molecule type" value="Genomic_DNA"/>
</dbReference>
<comment type="caution">
    <text evidence="1">The sequence shown here is derived from an EMBL/GenBank/DDBJ whole genome shotgun (WGS) entry which is preliminary data.</text>
</comment>
<proteinExistence type="predicted"/>
<protein>
    <recommendedName>
        <fullName evidence="2">PD-(D/E)XK endonuclease-like domain-containing protein</fullName>
    </recommendedName>
</protein>
<reference evidence="1" key="1">
    <citation type="journal article" date="2015" name="Nature">
        <title>Complex archaea that bridge the gap between prokaryotes and eukaryotes.</title>
        <authorList>
            <person name="Spang A."/>
            <person name="Saw J.H."/>
            <person name="Jorgensen S.L."/>
            <person name="Zaremba-Niedzwiedzka K."/>
            <person name="Martijn J."/>
            <person name="Lind A.E."/>
            <person name="van Eijk R."/>
            <person name="Schleper C."/>
            <person name="Guy L."/>
            <person name="Ettema T.J."/>
        </authorList>
    </citation>
    <scope>NUCLEOTIDE SEQUENCE</scope>
</reference>
<evidence type="ECO:0008006" key="2">
    <source>
        <dbReference type="Google" id="ProtNLM"/>
    </source>
</evidence>
<gene>
    <name evidence="1" type="ORF">LCGC14_0449040</name>
</gene>
<dbReference type="InterPro" id="IPR011604">
    <property type="entry name" value="PDDEXK-like_dom_sf"/>
</dbReference>
<accession>A0A0F9VSH2</accession>
<organism evidence="1">
    <name type="scientific">marine sediment metagenome</name>
    <dbReference type="NCBI Taxonomy" id="412755"/>
    <lineage>
        <taxon>unclassified sequences</taxon>
        <taxon>metagenomes</taxon>
        <taxon>ecological metagenomes</taxon>
    </lineage>
</organism>
<dbReference type="AlphaFoldDB" id="A0A0F9VSH2"/>
<evidence type="ECO:0000313" key="1">
    <source>
        <dbReference type="EMBL" id="KKN68713.1"/>
    </source>
</evidence>
<sequence length="320" mass="36470">MVLEETKERTVHHNPPPFFGYWTSSQLGCERRCFLIARGIEGDFVEMAVTDEGRLHEDDVIAKLQVKGIIVYDRQVELRHPTLPLRGHPDGRVIVSPELAAAILSADTYLLDVKSMDRAFYLKAIKDFKGNFPHLYRQLQGYSLMSDDHESIYVPIKNRATGEIHELVLAPDEEEWIKIETMITLLSNANSDPNFDYKYLHCPSAESISGKYCSYRNVGMCEHQTNIPDVTDAEVVQALSSYEEGKTLNKQGEERKDSAKKTMIAYLKNNGVTSMKIGNKIVMVTKEGRRSCDLDKLKELAPDIYKLVAEETPYEKFQTR</sequence>